<comment type="caution">
    <text evidence="9">The sequence shown here is derived from an EMBL/GenBank/DDBJ whole genome shotgun (WGS) entry which is preliminary data.</text>
</comment>
<reference evidence="9 10" key="1">
    <citation type="journal article" date="2021" name="Nat. Commun.">
        <title>Genetic determinants of endophytism in the Arabidopsis root mycobiome.</title>
        <authorList>
            <person name="Mesny F."/>
            <person name="Miyauchi S."/>
            <person name="Thiergart T."/>
            <person name="Pickel B."/>
            <person name="Atanasova L."/>
            <person name="Karlsson M."/>
            <person name="Huettel B."/>
            <person name="Barry K.W."/>
            <person name="Haridas S."/>
            <person name="Chen C."/>
            <person name="Bauer D."/>
            <person name="Andreopoulos W."/>
            <person name="Pangilinan J."/>
            <person name="LaButti K."/>
            <person name="Riley R."/>
            <person name="Lipzen A."/>
            <person name="Clum A."/>
            <person name="Drula E."/>
            <person name="Henrissat B."/>
            <person name="Kohler A."/>
            <person name="Grigoriev I.V."/>
            <person name="Martin F.M."/>
            <person name="Hacquard S."/>
        </authorList>
    </citation>
    <scope>NUCLEOTIDE SEQUENCE [LARGE SCALE GENOMIC DNA]</scope>
    <source>
        <strain evidence="9 10">MPI-CAGE-CH-0241</strain>
    </source>
</reference>
<dbReference type="PRINTS" id="PR00792">
    <property type="entry name" value="PEPSIN"/>
</dbReference>
<keyword evidence="4" id="KW-1015">Disulfide bond</keyword>
<gene>
    <name evidence="9" type="ORF">B0T10DRAFT_498015</name>
</gene>
<dbReference type="PROSITE" id="PS00141">
    <property type="entry name" value="ASP_PROTEASE"/>
    <property type="match status" value="1"/>
</dbReference>
<evidence type="ECO:0000256" key="4">
    <source>
        <dbReference type="PIRSR" id="PIRSR601461-2"/>
    </source>
</evidence>
<dbReference type="AlphaFoldDB" id="A0A9P9ALM9"/>
<evidence type="ECO:0000259" key="8">
    <source>
        <dbReference type="PROSITE" id="PS51767"/>
    </source>
</evidence>
<evidence type="ECO:0000256" key="6">
    <source>
        <dbReference type="SAM" id="MobiDB-lite"/>
    </source>
</evidence>
<keyword evidence="2 5" id="KW-0064">Aspartyl protease</keyword>
<keyword evidence="7" id="KW-0732">Signal</keyword>
<keyword evidence="5" id="KW-0378">Hydrolase</keyword>
<keyword evidence="10" id="KW-1185">Reference proteome</keyword>
<dbReference type="GO" id="GO:0006508">
    <property type="term" value="P:proteolysis"/>
    <property type="evidence" value="ECO:0007669"/>
    <property type="project" value="UniProtKB-KW"/>
</dbReference>
<dbReference type="Gene3D" id="2.40.70.10">
    <property type="entry name" value="Acid Proteases"/>
    <property type="match status" value="2"/>
</dbReference>
<dbReference type="PANTHER" id="PTHR47966">
    <property type="entry name" value="BETA-SITE APP-CLEAVING ENZYME, ISOFORM A-RELATED"/>
    <property type="match status" value="1"/>
</dbReference>
<evidence type="ECO:0000313" key="10">
    <source>
        <dbReference type="Proteomes" id="UP000777438"/>
    </source>
</evidence>
<dbReference type="SUPFAM" id="SSF50630">
    <property type="entry name" value="Acid proteases"/>
    <property type="match status" value="1"/>
</dbReference>
<dbReference type="EMBL" id="JAGPYM010000036">
    <property type="protein sequence ID" value="KAH6874872.1"/>
    <property type="molecule type" value="Genomic_DNA"/>
</dbReference>
<name>A0A9P9ALM9_9HYPO</name>
<dbReference type="InterPro" id="IPR021109">
    <property type="entry name" value="Peptidase_aspartic_dom_sf"/>
</dbReference>
<evidence type="ECO:0000313" key="9">
    <source>
        <dbReference type="EMBL" id="KAH6874872.1"/>
    </source>
</evidence>
<dbReference type="PANTHER" id="PTHR47966:SF65">
    <property type="entry name" value="ASPARTIC-TYPE ENDOPEPTIDASE"/>
    <property type="match status" value="1"/>
</dbReference>
<evidence type="ECO:0000256" key="3">
    <source>
        <dbReference type="PIRSR" id="PIRSR601461-1"/>
    </source>
</evidence>
<dbReference type="GO" id="GO:0004190">
    <property type="term" value="F:aspartic-type endopeptidase activity"/>
    <property type="evidence" value="ECO:0007669"/>
    <property type="project" value="UniProtKB-KW"/>
</dbReference>
<comment type="similarity">
    <text evidence="1 5">Belongs to the peptidase A1 family.</text>
</comment>
<dbReference type="Proteomes" id="UP000777438">
    <property type="component" value="Unassembled WGS sequence"/>
</dbReference>
<proteinExistence type="inferred from homology"/>
<evidence type="ECO:0000256" key="5">
    <source>
        <dbReference type="RuleBase" id="RU000454"/>
    </source>
</evidence>
<dbReference type="InterPro" id="IPR033121">
    <property type="entry name" value="PEPTIDASE_A1"/>
</dbReference>
<evidence type="ECO:0000256" key="7">
    <source>
        <dbReference type="SAM" id="SignalP"/>
    </source>
</evidence>
<evidence type="ECO:0000256" key="1">
    <source>
        <dbReference type="ARBA" id="ARBA00007447"/>
    </source>
</evidence>
<dbReference type="InterPro" id="IPR001461">
    <property type="entry name" value="Aspartic_peptidase_A1"/>
</dbReference>
<keyword evidence="5" id="KW-0645">Protease</keyword>
<dbReference type="OrthoDB" id="771136at2759"/>
<evidence type="ECO:0000256" key="2">
    <source>
        <dbReference type="ARBA" id="ARBA00022750"/>
    </source>
</evidence>
<dbReference type="PROSITE" id="PS51767">
    <property type="entry name" value="PEPTIDASE_A1"/>
    <property type="match status" value="1"/>
</dbReference>
<feature type="chain" id="PRO_5040155829" evidence="7">
    <location>
        <begin position="21"/>
        <end position="529"/>
    </location>
</feature>
<dbReference type="InterPro" id="IPR001969">
    <property type="entry name" value="Aspartic_peptidase_AS"/>
</dbReference>
<feature type="disulfide bond" evidence="4">
    <location>
        <begin position="322"/>
        <end position="357"/>
    </location>
</feature>
<feature type="active site" evidence="3">
    <location>
        <position position="288"/>
    </location>
</feature>
<feature type="domain" description="Peptidase A1" evidence="8">
    <location>
        <begin position="66"/>
        <end position="392"/>
    </location>
</feature>
<feature type="signal peptide" evidence="7">
    <location>
        <begin position="1"/>
        <end position="20"/>
    </location>
</feature>
<feature type="region of interest" description="Disordered" evidence="6">
    <location>
        <begin position="414"/>
        <end position="446"/>
    </location>
</feature>
<dbReference type="Pfam" id="PF00026">
    <property type="entry name" value="Asp"/>
    <property type="match status" value="1"/>
</dbReference>
<protein>
    <submittedName>
        <fullName evidence="9">Aspartic peptidase domain-containing protein</fullName>
    </submittedName>
</protein>
<accession>A0A9P9ALM9</accession>
<feature type="active site" evidence="3">
    <location>
        <position position="84"/>
    </location>
</feature>
<sequence>MRWTTWAPTLVVLGSSGAEAARFARAVSGDGYLAVPIGTVDKKKDKSKRAENGTVLQTLENMDFFYAAEIDIGTPPQTVTVLVDTGSSELWVNPDCETAPSQTQYKQCLSFGTYDPNKSKTPPIGPFGRETISYGDASDESTQTSATIRYYTETLSFGNSKIVNQTFGVVVESDGISQGILGLAPDLRGGFDRDLPYTLVLSSMADQGLINSRVFALDLRHSEDETGAVVYGGIDRNKYVGKLEKVNIILGEKGEYRLAVELTKLGLTVDGDSDDFTLDDDDSNVMLDSGTTLTRMHYSAAYPILEALDARDDGEGFYYTYCSARDKEGSVDFGFGDKIVKVPFSDFILDIGDGTFCYIGLVVTTDQQILGDSVLRAGYFVFDWDNKEVHIAQAAQCGDEDDITAVGTGDNAIPSITGNCKESDTKPTHRATTSSSSATDDESVTRTATLPNGAYTTTYTITSCPEFEMNCKTGVVTTQTFGARATVTVTAGSDSSNGDDDDDSGASLARPMSWLFVVIGAFGVGLHLL</sequence>
<organism evidence="9 10">
    <name type="scientific">Thelonectria olida</name>
    <dbReference type="NCBI Taxonomy" id="1576542"/>
    <lineage>
        <taxon>Eukaryota</taxon>
        <taxon>Fungi</taxon>
        <taxon>Dikarya</taxon>
        <taxon>Ascomycota</taxon>
        <taxon>Pezizomycotina</taxon>
        <taxon>Sordariomycetes</taxon>
        <taxon>Hypocreomycetidae</taxon>
        <taxon>Hypocreales</taxon>
        <taxon>Nectriaceae</taxon>
        <taxon>Thelonectria</taxon>
    </lineage>
</organism>